<organism evidence="1">
    <name type="scientific">marine sediment metagenome</name>
    <dbReference type="NCBI Taxonomy" id="412755"/>
    <lineage>
        <taxon>unclassified sequences</taxon>
        <taxon>metagenomes</taxon>
        <taxon>ecological metagenomes</taxon>
    </lineage>
</organism>
<reference evidence="1" key="1">
    <citation type="journal article" date="2014" name="Front. Microbiol.">
        <title>High frequency of phylogenetically diverse reductive dehalogenase-homologous genes in deep subseafloor sedimentary metagenomes.</title>
        <authorList>
            <person name="Kawai M."/>
            <person name="Futagami T."/>
            <person name="Toyoda A."/>
            <person name="Takaki Y."/>
            <person name="Nishi S."/>
            <person name="Hori S."/>
            <person name="Arai W."/>
            <person name="Tsubouchi T."/>
            <person name="Morono Y."/>
            <person name="Uchiyama I."/>
            <person name="Ito T."/>
            <person name="Fujiyama A."/>
            <person name="Inagaki F."/>
            <person name="Takami H."/>
        </authorList>
    </citation>
    <scope>NUCLEOTIDE SEQUENCE</scope>
    <source>
        <strain evidence="1">Expedition CK06-06</strain>
    </source>
</reference>
<feature type="non-terminal residue" evidence="1">
    <location>
        <position position="1"/>
    </location>
</feature>
<evidence type="ECO:0000313" key="1">
    <source>
        <dbReference type="EMBL" id="GAG43756.1"/>
    </source>
</evidence>
<dbReference type="EMBL" id="BARS01052581">
    <property type="protein sequence ID" value="GAG43756.1"/>
    <property type="molecule type" value="Genomic_DNA"/>
</dbReference>
<accession>X0Z5G2</accession>
<gene>
    <name evidence="1" type="ORF">S01H1_78155</name>
</gene>
<protein>
    <submittedName>
        <fullName evidence="1">Uncharacterized protein</fullName>
    </submittedName>
</protein>
<proteinExistence type="predicted"/>
<name>X0Z5G2_9ZZZZ</name>
<comment type="caution">
    <text evidence="1">The sequence shown here is derived from an EMBL/GenBank/DDBJ whole genome shotgun (WGS) entry which is preliminary data.</text>
</comment>
<dbReference type="AlphaFoldDB" id="X0Z5G2"/>
<sequence length="42" mass="4777">DQHMDYYTTSTGKLSSPHYLKLYIPSRTAFVLKEQAIPGVYG</sequence>